<evidence type="ECO:0000256" key="8">
    <source>
        <dbReference type="ARBA" id="ARBA00081473"/>
    </source>
</evidence>
<evidence type="ECO:0000259" key="12">
    <source>
        <dbReference type="Pfam" id="PF17683"/>
    </source>
</evidence>
<comment type="similarity">
    <text evidence="2">Belongs to the TFIIF beta subunit family.</text>
</comment>
<sequence length="363" mass="41371">MSDLLIKPDPDAPGASPAALSEEDIYEDAGDLEFNNDDKYQRLYLARVPKYVWEAWSKLDDNEEIRIGTIRQSFETDANGVEKQTSLSMLLSSEIGEHQMVPKEYLLDVTEEHVKNTFVFTEQDLPGFKSKSRQKFDLASANMPGRLSMAKKNSEKAKTPYDPNKRFQPYYRKAIPKRTTLTGRVAHEVNCVAVENEESERLLAQRTIEAMQPKVSTMYIADQDLNDMPTGFIQPGTVAAGQKWGTFIKTSGPVAGKKSQLQKTARMPQNELLDRLFGCFSRHRYWPMKALRQELQQPEAYLRETLDRIAILHKSGPFATNWGLKPENRQENYSEIADTVAPAEDAEMDDEDDDDVDMKFEDV</sequence>
<evidence type="ECO:0000313" key="14">
    <source>
        <dbReference type="Proteomes" id="UP000696280"/>
    </source>
</evidence>
<dbReference type="AlphaFoldDB" id="A0A9N9PGX0"/>
<evidence type="ECO:0000256" key="10">
    <source>
        <dbReference type="SAM" id="MobiDB-lite"/>
    </source>
</evidence>
<evidence type="ECO:0000256" key="4">
    <source>
        <dbReference type="ARBA" id="ARBA00023015"/>
    </source>
</evidence>
<feature type="region of interest" description="Disordered" evidence="10">
    <location>
        <begin position="339"/>
        <end position="363"/>
    </location>
</feature>
<evidence type="ECO:0000256" key="1">
    <source>
        <dbReference type="ARBA" id="ARBA00004123"/>
    </source>
</evidence>
<dbReference type="CDD" id="cd07980">
    <property type="entry name" value="TFIIF_beta"/>
    <property type="match status" value="1"/>
</dbReference>
<evidence type="ECO:0000256" key="7">
    <source>
        <dbReference type="ARBA" id="ARBA00023242"/>
    </source>
</evidence>
<dbReference type="OrthoDB" id="26094at2759"/>
<dbReference type="FunFam" id="1.10.10.10:FF:000035">
    <property type="entry name" value="General transcription factor IIF subunit 2"/>
    <property type="match status" value="1"/>
</dbReference>
<keyword evidence="4" id="KW-0805">Transcription regulation</keyword>
<keyword evidence="5" id="KW-0238">DNA-binding</keyword>
<accession>A0A9N9PGX0</accession>
<dbReference type="Pfam" id="PF02270">
    <property type="entry name" value="TFIIF_beta"/>
    <property type="match status" value="1"/>
</dbReference>
<gene>
    <name evidence="13" type="ORF">HYFRA_00001069</name>
</gene>
<dbReference type="InterPro" id="IPR003196">
    <property type="entry name" value="TFIIF_beta"/>
</dbReference>
<evidence type="ECO:0000256" key="3">
    <source>
        <dbReference type="ARBA" id="ARBA00021453"/>
    </source>
</evidence>
<evidence type="ECO:0000259" key="11">
    <source>
        <dbReference type="Pfam" id="PF02270"/>
    </source>
</evidence>
<reference evidence="13" key="1">
    <citation type="submission" date="2021-07" db="EMBL/GenBank/DDBJ databases">
        <authorList>
            <person name="Durling M."/>
        </authorList>
    </citation>
    <scope>NUCLEOTIDE SEQUENCE</scope>
</reference>
<evidence type="ECO:0000313" key="13">
    <source>
        <dbReference type="EMBL" id="CAG8952324.1"/>
    </source>
</evidence>
<feature type="domain" description="TFIIF beta subunit HTH" evidence="11">
    <location>
        <begin position="265"/>
        <end position="329"/>
    </location>
</feature>
<dbReference type="SUPFAM" id="SSF46785">
    <property type="entry name" value="Winged helix' DNA-binding domain"/>
    <property type="match status" value="1"/>
</dbReference>
<dbReference type="Gene3D" id="1.10.10.10">
    <property type="entry name" value="Winged helix-like DNA-binding domain superfamily/Winged helix DNA-binding domain"/>
    <property type="match status" value="1"/>
</dbReference>
<dbReference type="Proteomes" id="UP000696280">
    <property type="component" value="Unassembled WGS sequence"/>
</dbReference>
<comment type="caution">
    <text evidence="13">The sequence shown here is derived from an EMBL/GenBank/DDBJ whole genome shotgun (WGS) entry which is preliminary data.</text>
</comment>
<evidence type="ECO:0000256" key="5">
    <source>
        <dbReference type="ARBA" id="ARBA00023125"/>
    </source>
</evidence>
<comment type="subcellular location">
    <subcellularLocation>
        <location evidence="1">Nucleus</location>
    </subcellularLocation>
</comment>
<dbReference type="SUPFAM" id="SSF50916">
    <property type="entry name" value="Rap30/74 interaction domains"/>
    <property type="match status" value="1"/>
</dbReference>
<keyword evidence="6" id="KW-0804">Transcription</keyword>
<dbReference type="InterPro" id="IPR011039">
    <property type="entry name" value="TFIIF_interaction"/>
</dbReference>
<dbReference type="Pfam" id="PF17683">
    <property type="entry name" value="TFIIF_beta_N"/>
    <property type="match status" value="1"/>
</dbReference>
<evidence type="ECO:0000256" key="2">
    <source>
        <dbReference type="ARBA" id="ARBA00009543"/>
    </source>
</evidence>
<organism evidence="13 14">
    <name type="scientific">Hymenoscyphus fraxineus</name>
    <dbReference type="NCBI Taxonomy" id="746836"/>
    <lineage>
        <taxon>Eukaryota</taxon>
        <taxon>Fungi</taxon>
        <taxon>Dikarya</taxon>
        <taxon>Ascomycota</taxon>
        <taxon>Pezizomycotina</taxon>
        <taxon>Leotiomycetes</taxon>
        <taxon>Helotiales</taxon>
        <taxon>Helotiaceae</taxon>
        <taxon>Hymenoscyphus</taxon>
    </lineage>
</organism>
<dbReference type="InterPro" id="IPR040504">
    <property type="entry name" value="TFIIF_beta_N"/>
</dbReference>
<dbReference type="InterPro" id="IPR040450">
    <property type="entry name" value="TFIIF_beta_HTH"/>
</dbReference>
<dbReference type="GO" id="GO:0005674">
    <property type="term" value="C:transcription factor TFIIF complex"/>
    <property type="evidence" value="ECO:0007669"/>
    <property type="project" value="InterPro"/>
</dbReference>
<dbReference type="PANTHER" id="PTHR10445:SF0">
    <property type="entry name" value="GENERAL TRANSCRIPTION FACTOR IIF SUBUNIT 2"/>
    <property type="match status" value="1"/>
</dbReference>
<feature type="domain" description="TFIIF beta subunit N-terminal" evidence="12">
    <location>
        <begin position="41"/>
        <end position="192"/>
    </location>
</feature>
<keyword evidence="14" id="KW-1185">Reference proteome</keyword>
<name>A0A9N9PGX0_9HELO</name>
<dbReference type="EMBL" id="CAJVRL010000045">
    <property type="protein sequence ID" value="CAG8952324.1"/>
    <property type="molecule type" value="Genomic_DNA"/>
</dbReference>
<feature type="compositionally biased region" description="Basic and acidic residues" evidence="10">
    <location>
        <begin position="1"/>
        <end position="10"/>
    </location>
</feature>
<proteinExistence type="inferred from homology"/>
<dbReference type="GO" id="GO:0006367">
    <property type="term" value="P:transcription initiation at RNA polymerase II promoter"/>
    <property type="evidence" value="ECO:0007669"/>
    <property type="project" value="InterPro"/>
</dbReference>
<dbReference type="GO" id="GO:0003677">
    <property type="term" value="F:DNA binding"/>
    <property type="evidence" value="ECO:0007669"/>
    <property type="project" value="UniProtKB-KW"/>
</dbReference>
<feature type="compositionally biased region" description="Acidic residues" evidence="10">
    <location>
        <begin position="344"/>
        <end position="356"/>
    </location>
</feature>
<dbReference type="InterPro" id="IPR036388">
    <property type="entry name" value="WH-like_DNA-bd_sf"/>
</dbReference>
<dbReference type="InterPro" id="IPR036390">
    <property type="entry name" value="WH_DNA-bd_sf"/>
</dbReference>
<keyword evidence="7" id="KW-0539">Nucleus</keyword>
<dbReference type="PANTHER" id="PTHR10445">
    <property type="entry name" value="GENERAL TRANSCRIPTION FACTOR IIF SUBUNIT 2"/>
    <property type="match status" value="1"/>
</dbReference>
<evidence type="ECO:0000256" key="9">
    <source>
        <dbReference type="ARBA" id="ARBA00081863"/>
    </source>
</evidence>
<protein>
    <recommendedName>
        <fullName evidence="3">Transcription initiation factor IIF subunit beta</fullName>
    </recommendedName>
    <alternativeName>
        <fullName evidence="9">TFIIF medium subunit</fullName>
    </alternativeName>
    <alternativeName>
        <fullName evidence="8">TFIIF-beta</fullName>
    </alternativeName>
</protein>
<feature type="region of interest" description="Disordered" evidence="10">
    <location>
        <begin position="1"/>
        <end position="21"/>
    </location>
</feature>
<evidence type="ECO:0000256" key="6">
    <source>
        <dbReference type="ARBA" id="ARBA00023163"/>
    </source>
</evidence>